<dbReference type="GO" id="GO:0000272">
    <property type="term" value="P:polysaccharide catabolic process"/>
    <property type="evidence" value="ECO:0007669"/>
    <property type="project" value="InterPro"/>
</dbReference>
<dbReference type="GO" id="GO:0005737">
    <property type="term" value="C:cytoplasm"/>
    <property type="evidence" value="ECO:0007669"/>
    <property type="project" value="TreeGrafter"/>
</dbReference>
<dbReference type="Pfam" id="PF00150">
    <property type="entry name" value="Cellulase"/>
    <property type="match status" value="1"/>
</dbReference>
<dbReference type="Gene3D" id="3.20.20.80">
    <property type="entry name" value="Glycosidases"/>
    <property type="match status" value="1"/>
</dbReference>
<dbReference type="GO" id="GO:0051015">
    <property type="term" value="F:actin filament binding"/>
    <property type="evidence" value="ECO:0007669"/>
    <property type="project" value="InterPro"/>
</dbReference>
<dbReference type="SUPFAM" id="SSF51445">
    <property type="entry name" value="(Trans)glycosidases"/>
    <property type="match status" value="1"/>
</dbReference>
<dbReference type="InterPro" id="IPR036397">
    <property type="entry name" value="RNaseH_sf"/>
</dbReference>
<dbReference type="InterPro" id="IPR041588">
    <property type="entry name" value="Integrase_H2C2"/>
</dbReference>
<dbReference type="InterPro" id="IPR057232">
    <property type="entry name" value="DUF7910"/>
</dbReference>
<dbReference type="FunFam" id="2.80.10.50:FF:000056">
    <property type="entry name" value="Glucan 1,3-beta-glucosidase A"/>
    <property type="match status" value="1"/>
</dbReference>
<dbReference type="PANTHER" id="PTHR10551:SF14">
    <property type="entry name" value="CELLULASE CONTAINING PROTEIN, EXPRESSED"/>
    <property type="match status" value="1"/>
</dbReference>
<dbReference type="PANTHER" id="PTHR10551">
    <property type="entry name" value="FASCIN"/>
    <property type="match status" value="1"/>
</dbReference>
<evidence type="ECO:0000313" key="5">
    <source>
        <dbReference type="EMBL" id="KAD6796708.1"/>
    </source>
</evidence>
<dbReference type="GO" id="GO:0003676">
    <property type="term" value="F:nucleic acid binding"/>
    <property type="evidence" value="ECO:0007669"/>
    <property type="project" value="InterPro"/>
</dbReference>
<feature type="domain" description="Integrase catalytic" evidence="4">
    <location>
        <begin position="500"/>
        <end position="663"/>
    </location>
</feature>
<evidence type="ECO:0000256" key="3">
    <source>
        <dbReference type="ARBA" id="ARBA00023295"/>
    </source>
</evidence>
<dbReference type="GO" id="GO:0015074">
    <property type="term" value="P:DNA integration"/>
    <property type="evidence" value="ECO:0007669"/>
    <property type="project" value="InterPro"/>
</dbReference>
<dbReference type="Gene3D" id="2.80.10.50">
    <property type="match status" value="1"/>
</dbReference>
<dbReference type="InterPro" id="IPR008999">
    <property type="entry name" value="Actin-crosslinking"/>
</dbReference>
<dbReference type="InterPro" id="IPR001547">
    <property type="entry name" value="Glyco_hydro_5"/>
</dbReference>
<evidence type="ECO:0000256" key="2">
    <source>
        <dbReference type="ARBA" id="ARBA00022801"/>
    </source>
</evidence>
<accession>A0A5N6PS44</accession>
<evidence type="ECO:0000256" key="1">
    <source>
        <dbReference type="ARBA" id="ARBA00005641"/>
    </source>
</evidence>
<proteinExistence type="inferred from homology"/>
<name>A0A5N6PS44_9ASTR</name>
<organism evidence="5 6">
    <name type="scientific">Mikania micrantha</name>
    <name type="common">bitter vine</name>
    <dbReference type="NCBI Taxonomy" id="192012"/>
    <lineage>
        <taxon>Eukaryota</taxon>
        <taxon>Viridiplantae</taxon>
        <taxon>Streptophyta</taxon>
        <taxon>Embryophyta</taxon>
        <taxon>Tracheophyta</taxon>
        <taxon>Spermatophyta</taxon>
        <taxon>Magnoliopsida</taxon>
        <taxon>eudicotyledons</taxon>
        <taxon>Gunneridae</taxon>
        <taxon>Pentapetalae</taxon>
        <taxon>asterids</taxon>
        <taxon>campanulids</taxon>
        <taxon>Asterales</taxon>
        <taxon>Asteraceae</taxon>
        <taxon>Asteroideae</taxon>
        <taxon>Heliantheae alliance</taxon>
        <taxon>Eupatorieae</taxon>
        <taxon>Mikania</taxon>
    </lineage>
</organism>
<dbReference type="GO" id="GO:0007163">
    <property type="term" value="P:establishment or maintenance of cell polarity"/>
    <property type="evidence" value="ECO:0007669"/>
    <property type="project" value="TreeGrafter"/>
</dbReference>
<dbReference type="Pfam" id="PF24626">
    <property type="entry name" value="SH3_Tf2-1"/>
    <property type="match status" value="1"/>
</dbReference>
<dbReference type="InterPro" id="IPR056924">
    <property type="entry name" value="SH3_Tf2-1"/>
</dbReference>
<dbReference type="InterPro" id="IPR017853">
    <property type="entry name" value="GH"/>
</dbReference>
<gene>
    <name evidence="5" type="ORF">E3N88_07604</name>
</gene>
<dbReference type="EMBL" id="SZYD01000003">
    <property type="protein sequence ID" value="KAD6796708.1"/>
    <property type="molecule type" value="Genomic_DNA"/>
</dbReference>
<dbReference type="OrthoDB" id="1887033at2759"/>
<protein>
    <recommendedName>
        <fullName evidence="4">Integrase catalytic domain-containing protein</fullName>
    </recommendedName>
</protein>
<dbReference type="PROSITE" id="PS50994">
    <property type="entry name" value="INTEGRASE"/>
    <property type="match status" value="1"/>
</dbReference>
<dbReference type="AlphaFoldDB" id="A0A5N6PS44"/>
<sequence>MIKAVNLGGWLVTEGWMKPSLFDSIPNKDLLDGAGLQFRSKKLNKFLAAENGGGSTIVANRQSASTWETFRLWRINEKSYQMRVFNKQFLGLDSTGINLVANLNENQTSGVFEIIRKADDPSRVRIKAPNGFFLQAKTENGVTADSRGYGPWRDDDPSVFEMTIVQKLEGEYQVTNGHGPLNAPQIMRDHWDTFIVEKDFEFVATSGLNAVRIPVGWWTASDPTPPEPYVGGSLQYLDKAFLWANKYNLKVILDLHAAPGSQNGYEHSSSRDGFIEWGQTEETIQETVHVIEFFTARYANNPSLYAVELLNEPHASGVSLDVLAKYYEAGYKAVRDHAPNVFVVLSFRLAGDSKELFAVASGKTNVVIDFHYYNLYSDMFNGMTAQQNIDFVNTTRANDLQALTTSNGPLIFVGEWVSEWQVGGATKEDFQRFSKAQLQVFGRASFGWAYWSLKHRHINDLKTAYWWPNMKAEIATYVSKCLTCSKVKVEYQKPSGLLQQPEIPMWKWEQISMDFITKLPKTASGCDTIWVIVDRLTKFAHFLPIKETDKLDKLTRIYLKEVITRHGVPISIISDRDSRFTSHFWKSLHKALGTRLDMSTAYHPQTDGQSERTIQTLEDMLRACVIDFGSSWETHLPLVEFSYNNSYHTSIQAAPFEALYGHRKRMAAARDRQKSYADKRRKPLEFQVGDRVLLKVSPWKGVIRFGKRGKLNPRYIGPFEITKRIGPVAYELNLPNELSSVHNVFHISNLKKCLSDETLVIPLEEIQIDKQLNFVEEPVEIMDRETKKLKLSKIPIVKVRWNSRRGPEFTWEREDQMKQKYPHLWVGDLNPEFLRGTLRESRDLSAHLQPIFGSHWRSLKLKIEGVKLEEHHLEFETITILSNLHHSTFQELFPI</sequence>
<dbReference type="GO" id="GO:0051017">
    <property type="term" value="P:actin filament bundle assembly"/>
    <property type="evidence" value="ECO:0007669"/>
    <property type="project" value="TreeGrafter"/>
</dbReference>
<dbReference type="CDD" id="cd00257">
    <property type="entry name" value="beta-trefoil_FSCN-like"/>
    <property type="match status" value="1"/>
</dbReference>
<keyword evidence="6" id="KW-1185">Reference proteome</keyword>
<dbReference type="GO" id="GO:0004553">
    <property type="term" value="F:hydrolase activity, hydrolyzing O-glycosyl compounds"/>
    <property type="evidence" value="ECO:0007669"/>
    <property type="project" value="InterPro"/>
</dbReference>
<dbReference type="Pfam" id="PF25490">
    <property type="entry name" value="DUF7910"/>
    <property type="match status" value="1"/>
</dbReference>
<dbReference type="InterPro" id="IPR010431">
    <property type="entry name" value="Fascin"/>
</dbReference>
<dbReference type="Proteomes" id="UP000326396">
    <property type="component" value="Linkage Group LG11"/>
</dbReference>
<dbReference type="Pfam" id="PF17921">
    <property type="entry name" value="Integrase_H2C2"/>
    <property type="match status" value="1"/>
</dbReference>
<dbReference type="GO" id="GO:0015629">
    <property type="term" value="C:actin cytoskeleton"/>
    <property type="evidence" value="ECO:0007669"/>
    <property type="project" value="TreeGrafter"/>
</dbReference>
<evidence type="ECO:0000313" key="6">
    <source>
        <dbReference type="Proteomes" id="UP000326396"/>
    </source>
</evidence>
<evidence type="ECO:0000259" key="4">
    <source>
        <dbReference type="PROSITE" id="PS50994"/>
    </source>
</evidence>
<dbReference type="SUPFAM" id="SSF53098">
    <property type="entry name" value="Ribonuclease H-like"/>
    <property type="match status" value="1"/>
</dbReference>
<keyword evidence="3" id="KW-0326">Glycosidase</keyword>
<dbReference type="Gene3D" id="3.30.420.10">
    <property type="entry name" value="Ribonuclease H-like superfamily/Ribonuclease H"/>
    <property type="match status" value="1"/>
</dbReference>
<keyword evidence="2" id="KW-0378">Hydrolase</keyword>
<dbReference type="InterPro" id="IPR012337">
    <property type="entry name" value="RNaseH-like_sf"/>
</dbReference>
<reference evidence="5 6" key="1">
    <citation type="submission" date="2019-05" db="EMBL/GenBank/DDBJ databases">
        <title>Mikania micrantha, genome provides insights into the molecular mechanism of rapid growth.</title>
        <authorList>
            <person name="Liu B."/>
        </authorList>
    </citation>
    <scope>NUCLEOTIDE SEQUENCE [LARGE SCALE GENOMIC DNA]</scope>
    <source>
        <strain evidence="5">NLD-2019</strain>
        <tissue evidence="5">Leaf</tissue>
    </source>
</reference>
<comment type="caution">
    <text evidence="5">The sequence shown here is derived from an EMBL/GenBank/DDBJ whole genome shotgun (WGS) entry which is preliminary data.</text>
</comment>
<comment type="similarity">
    <text evidence="1">Belongs to the glycosyl hydrolase 5 (cellulase A) family.</text>
</comment>
<dbReference type="InterPro" id="IPR001584">
    <property type="entry name" value="Integrase_cat-core"/>
</dbReference>
<dbReference type="GO" id="GO:0016477">
    <property type="term" value="P:cell migration"/>
    <property type="evidence" value="ECO:0007669"/>
    <property type="project" value="TreeGrafter"/>
</dbReference>
<dbReference type="SUPFAM" id="SSF50405">
    <property type="entry name" value="Actin-crosslinking proteins"/>
    <property type="match status" value="1"/>
</dbReference>